<evidence type="ECO:0000256" key="1">
    <source>
        <dbReference type="ARBA" id="ARBA00007692"/>
    </source>
</evidence>
<evidence type="ECO:0000313" key="4">
    <source>
        <dbReference type="EMBL" id="KAK9202563.1"/>
    </source>
</evidence>
<sequence>MQNPKSLCTIFSRHLSSAAKLKIPTKYRPRAIKEAQQAVTEYLHYTKSIPFTYAEHISKHSLNTLSKLIADLGVSYSAPSFSSTFQRFLRYHPINEFEFFFESIGIDHAEVSCFLPANKFFLSEDSCLLNAACALASFGFPWDKLGKLYKEEVSIFSQSSQDLTAKLSRLKNYYGFSNVILVGICLAFPHVLAGNGDEWGTEIATLFDDLKTVFVDFGLMSSVEGNVEVWYDICRKIRVFYDFRFEKGKLGELMGRNKSIFLDYPEEVLVQKVEYFCRFGVGKEDVGLLLLKSPEILSFDLETQGISVKGFLNHLGLSAKELKSVSEKYPYVLGRNKMANLPHVMRAADLQDWFFNKITNGYYKLLGNYALSNPDEDLDREFGDSLEKLLSSSRTPHHTMNKLTFLHGIGYGENTLTLKVLAKAHGTGSELQERFDCLLRNGVAFSKLCMMIRLTPKILNQNPETIEQKLDFLCQDLGSSLDYLYAFPTFLCFDLEYRIKPRYKFHMWLVENGLCTKNYSIASMVATSEKSFISRIYGIHPAAPKQWFECFFRKRPSKSC</sequence>
<dbReference type="GO" id="GO:0003676">
    <property type="term" value="F:nucleic acid binding"/>
    <property type="evidence" value="ECO:0007669"/>
    <property type="project" value="InterPro"/>
</dbReference>
<dbReference type="FunFam" id="1.25.70.10:FF:000017">
    <property type="entry name" value="Transcription termination factor MTEF18, mitochondrial"/>
    <property type="match status" value="1"/>
</dbReference>
<reference evidence="4 5" key="1">
    <citation type="submission" date="2024-05" db="EMBL/GenBank/DDBJ databases">
        <title>Haplotype-resolved chromosome-level genome assembly of Huyou (Citrus changshanensis).</title>
        <authorList>
            <person name="Miao C."/>
            <person name="Chen W."/>
            <person name="Wu Y."/>
            <person name="Wang L."/>
            <person name="Zhao S."/>
            <person name="Grierson D."/>
            <person name="Xu C."/>
            <person name="Chen K."/>
        </authorList>
    </citation>
    <scope>NUCLEOTIDE SEQUENCE [LARGE SCALE GENOMIC DNA]</scope>
    <source>
        <strain evidence="4">01-14</strain>
        <tissue evidence="4">Leaf</tissue>
    </source>
</reference>
<dbReference type="Proteomes" id="UP001428341">
    <property type="component" value="Unassembled WGS sequence"/>
</dbReference>
<gene>
    <name evidence="4" type="ORF">WN944_017774</name>
</gene>
<dbReference type="InterPro" id="IPR038538">
    <property type="entry name" value="MTERF_sf"/>
</dbReference>
<evidence type="ECO:0000313" key="5">
    <source>
        <dbReference type="Proteomes" id="UP001428341"/>
    </source>
</evidence>
<keyword evidence="2" id="KW-0806">Transcription termination</keyword>
<keyword evidence="2" id="KW-0804">Transcription</keyword>
<organism evidence="4 5">
    <name type="scientific">Citrus x changshan-huyou</name>
    <dbReference type="NCBI Taxonomy" id="2935761"/>
    <lineage>
        <taxon>Eukaryota</taxon>
        <taxon>Viridiplantae</taxon>
        <taxon>Streptophyta</taxon>
        <taxon>Embryophyta</taxon>
        <taxon>Tracheophyta</taxon>
        <taxon>Spermatophyta</taxon>
        <taxon>Magnoliopsida</taxon>
        <taxon>eudicotyledons</taxon>
        <taxon>Gunneridae</taxon>
        <taxon>Pentapetalae</taxon>
        <taxon>rosids</taxon>
        <taxon>malvids</taxon>
        <taxon>Sapindales</taxon>
        <taxon>Rutaceae</taxon>
        <taxon>Aurantioideae</taxon>
        <taxon>Citrus</taxon>
    </lineage>
</organism>
<keyword evidence="5" id="KW-1185">Reference proteome</keyword>
<evidence type="ECO:0000256" key="2">
    <source>
        <dbReference type="ARBA" id="ARBA00022472"/>
    </source>
</evidence>
<accession>A0AAP0QLH0</accession>
<dbReference type="Gene3D" id="1.25.70.10">
    <property type="entry name" value="Transcription termination factor 3, mitochondrial"/>
    <property type="match status" value="3"/>
</dbReference>
<comment type="caution">
    <text evidence="4">The sequence shown here is derived from an EMBL/GenBank/DDBJ whole genome shotgun (WGS) entry which is preliminary data.</text>
</comment>
<dbReference type="EMBL" id="JBCGBO010000005">
    <property type="protein sequence ID" value="KAK9202563.1"/>
    <property type="molecule type" value="Genomic_DNA"/>
</dbReference>
<protein>
    <submittedName>
        <fullName evidence="4">Uncharacterized protein</fullName>
    </submittedName>
</protein>
<dbReference type="GO" id="GO:0006353">
    <property type="term" value="P:DNA-templated transcription termination"/>
    <property type="evidence" value="ECO:0007669"/>
    <property type="project" value="UniProtKB-KW"/>
</dbReference>
<dbReference type="SMART" id="SM00733">
    <property type="entry name" value="Mterf"/>
    <property type="match status" value="4"/>
</dbReference>
<dbReference type="PANTHER" id="PTHR13068:SF113">
    <property type="entry name" value="TRANSCRIPTION TERMINATION FACTOR MTEF18, MITOCHONDRIAL"/>
    <property type="match status" value="1"/>
</dbReference>
<keyword evidence="3" id="KW-0809">Transit peptide</keyword>
<dbReference type="InterPro" id="IPR003690">
    <property type="entry name" value="MTERF"/>
</dbReference>
<proteinExistence type="inferred from homology"/>
<dbReference type="PANTHER" id="PTHR13068">
    <property type="entry name" value="CGI-12 PROTEIN-RELATED"/>
    <property type="match status" value="1"/>
</dbReference>
<dbReference type="Pfam" id="PF02536">
    <property type="entry name" value="mTERF"/>
    <property type="match status" value="2"/>
</dbReference>
<comment type="similarity">
    <text evidence="1">Belongs to the mTERF family.</text>
</comment>
<dbReference type="AlphaFoldDB" id="A0AAP0QLH0"/>
<name>A0AAP0QLH0_9ROSI</name>
<keyword evidence="2" id="KW-0805">Transcription regulation</keyword>
<evidence type="ECO:0000256" key="3">
    <source>
        <dbReference type="ARBA" id="ARBA00022946"/>
    </source>
</evidence>